<feature type="compositionally biased region" description="Basic and acidic residues" evidence="1">
    <location>
        <begin position="1"/>
        <end position="11"/>
    </location>
</feature>
<feature type="compositionally biased region" description="Basic and acidic residues" evidence="1">
    <location>
        <begin position="28"/>
        <end position="39"/>
    </location>
</feature>
<keyword evidence="3" id="KW-1185">Reference proteome</keyword>
<accession>A0ABD1Y7Z7</accession>
<feature type="region of interest" description="Disordered" evidence="1">
    <location>
        <begin position="1"/>
        <end position="152"/>
    </location>
</feature>
<sequence>MAEEAHDRSPHGEQPGYGGNAEGVMGEQLERPGMGEKMRNTLAHVSTKVKGEKEEHASRPQGPKHQDDPLGYPAVNFGNGLKLKSEGDNAHHRRSLSPHSAHSSRSHSPRSPRVPYPEDEPIGVGEQCADSVMPGRYVDHPSNPNFNHSLPRTEKLLEKIPGYSQNPYKHYDHVSVGASADGHEHHHHPSPLRDPHRQHVVGEPGTEDVGEDHVERGEKRPGIIGKLKDLVTGQKPGQGTGTGYATTDQIAETKDEHPVDEKSGNQSDMHHMTQPYVTEPTPVAGGDRFRDAQAQKAWPSPAKPDYLNIPGAVRTDDQGKSIEGPKEEGKSPKSEGVMSKIMEKLHIGQQRSPSDQKATSPKTARGTTAVEHQ</sequence>
<dbReference type="EMBL" id="JBHFFA010000006">
    <property type="protein sequence ID" value="KAL2622756.1"/>
    <property type="molecule type" value="Genomic_DNA"/>
</dbReference>
<feature type="compositionally biased region" description="Polar residues" evidence="1">
    <location>
        <begin position="349"/>
        <end position="366"/>
    </location>
</feature>
<feature type="compositionally biased region" description="Basic residues" evidence="1">
    <location>
        <begin position="91"/>
        <end position="110"/>
    </location>
</feature>
<name>A0ABD1Y7Z7_9MARC</name>
<protein>
    <submittedName>
        <fullName evidence="2">Uncharacterized protein</fullName>
    </submittedName>
</protein>
<feature type="compositionally biased region" description="Basic and acidic residues" evidence="1">
    <location>
        <begin position="314"/>
        <end position="333"/>
    </location>
</feature>
<feature type="compositionally biased region" description="Basic and acidic residues" evidence="1">
    <location>
        <begin position="251"/>
        <end position="271"/>
    </location>
</feature>
<proteinExistence type="predicted"/>
<dbReference type="AlphaFoldDB" id="A0ABD1Y7Z7"/>
<evidence type="ECO:0000256" key="1">
    <source>
        <dbReference type="SAM" id="MobiDB-lite"/>
    </source>
</evidence>
<reference evidence="2 3" key="1">
    <citation type="submission" date="2024-09" db="EMBL/GenBank/DDBJ databases">
        <title>Chromosome-scale assembly of Riccia fluitans.</title>
        <authorList>
            <person name="Paukszto L."/>
            <person name="Sawicki J."/>
            <person name="Karawczyk K."/>
            <person name="Piernik-Szablinska J."/>
            <person name="Szczecinska M."/>
            <person name="Mazdziarz M."/>
        </authorList>
    </citation>
    <scope>NUCLEOTIDE SEQUENCE [LARGE SCALE GENOMIC DNA]</scope>
    <source>
        <strain evidence="2">Rf_01</strain>
        <tissue evidence="2">Aerial parts of the thallus</tissue>
    </source>
</reference>
<gene>
    <name evidence="2" type="ORF">R1flu_002961</name>
</gene>
<dbReference type="Proteomes" id="UP001605036">
    <property type="component" value="Unassembled WGS sequence"/>
</dbReference>
<comment type="caution">
    <text evidence="2">The sequence shown here is derived from an EMBL/GenBank/DDBJ whole genome shotgun (WGS) entry which is preliminary data.</text>
</comment>
<feature type="region of interest" description="Disordered" evidence="1">
    <location>
        <begin position="178"/>
        <end position="373"/>
    </location>
</feature>
<evidence type="ECO:0000313" key="2">
    <source>
        <dbReference type="EMBL" id="KAL2622756.1"/>
    </source>
</evidence>
<organism evidence="2 3">
    <name type="scientific">Riccia fluitans</name>
    <dbReference type="NCBI Taxonomy" id="41844"/>
    <lineage>
        <taxon>Eukaryota</taxon>
        <taxon>Viridiplantae</taxon>
        <taxon>Streptophyta</taxon>
        <taxon>Embryophyta</taxon>
        <taxon>Marchantiophyta</taxon>
        <taxon>Marchantiopsida</taxon>
        <taxon>Marchantiidae</taxon>
        <taxon>Marchantiales</taxon>
        <taxon>Ricciaceae</taxon>
        <taxon>Riccia</taxon>
    </lineage>
</organism>
<feature type="compositionally biased region" description="Basic and acidic residues" evidence="1">
    <location>
        <begin position="49"/>
        <end position="68"/>
    </location>
</feature>
<feature type="compositionally biased region" description="Basic and acidic residues" evidence="1">
    <location>
        <begin position="211"/>
        <end position="229"/>
    </location>
</feature>
<evidence type="ECO:0000313" key="3">
    <source>
        <dbReference type="Proteomes" id="UP001605036"/>
    </source>
</evidence>